<dbReference type="InterPro" id="IPR022290">
    <property type="entry name" value="LLM_Atu2307-like"/>
</dbReference>
<dbReference type="RefSeq" id="WP_245096368.1">
    <property type="nucleotide sequence ID" value="NZ_CP095053.1"/>
</dbReference>
<reference evidence="4 5" key="1">
    <citation type="submission" date="2022-04" db="EMBL/GenBank/DDBJ databases">
        <title>Hymenobacter sp. isolated from the air.</title>
        <authorList>
            <person name="Won M."/>
            <person name="Lee C.-M."/>
            <person name="Woen H.-Y."/>
            <person name="Kwon S.-W."/>
        </authorList>
    </citation>
    <scope>NUCLEOTIDE SEQUENCE [LARGE SCALE GENOMIC DNA]</scope>
    <source>
        <strain evidence="5">5413 J-13</strain>
    </source>
</reference>
<name>A0A8T9T4F6_9BACT</name>
<evidence type="ECO:0000259" key="3">
    <source>
        <dbReference type="Pfam" id="PF00296"/>
    </source>
</evidence>
<dbReference type="NCBIfam" id="TIGR03858">
    <property type="entry name" value="LLM_2I7G"/>
    <property type="match status" value="1"/>
</dbReference>
<dbReference type="Gene3D" id="3.20.20.30">
    <property type="entry name" value="Luciferase-like domain"/>
    <property type="match status" value="1"/>
</dbReference>
<dbReference type="InterPro" id="IPR050766">
    <property type="entry name" value="Bact_Lucif_Oxidored"/>
</dbReference>
<dbReference type="Proteomes" id="UP000829925">
    <property type="component" value="Chromosome"/>
</dbReference>
<keyword evidence="2" id="KW-0503">Monooxygenase</keyword>
<protein>
    <submittedName>
        <fullName evidence="4">LLM class flavin-dependent oxidoreductase</fullName>
    </submittedName>
</protein>
<dbReference type="SUPFAM" id="SSF51679">
    <property type="entry name" value="Bacterial luciferase-like"/>
    <property type="match status" value="1"/>
</dbReference>
<gene>
    <name evidence="4" type="ORF">MUN82_07645</name>
</gene>
<evidence type="ECO:0000256" key="2">
    <source>
        <dbReference type="ARBA" id="ARBA00023033"/>
    </source>
</evidence>
<dbReference type="GO" id="GO:0016705">
    <property type="term" value="F:oxidoreductase activity, acting on paired donors, with incorporation or reduction of molecular oxygen"/>
    <property type="evidence" value="ECO:0007669"/>
    <property type="project" value="InterPro"/>
</dbReference>
<sequence length="351" mass="37958">MQLGIDSFAVRGLGSSMPPVSQAAEQMGHLVDRIELADQVGLDVFGIGEHHRAEFLDSAPALILAAAASRTSRIRLTSAVTVLSAADPVRVFQEFATLDLLSRGRAELVVGRGSFTEAYPLFGYDLRDYDALFAEKLDLLLAIRAQEQVTWRGRFRPALTGQGVYPRPMQEKLPVWLGVGGTPASFVRAGTLGLPLMVAIIGGEPRRFRPLIDLYREAGRRAGHAPEQLTVGMHALGYVGPTTEQAVRDYYPAYVRFMTHAGRERGWAPPTRAQFDAQRGPHGALLVGSPDEVAAKIMRHSEALGGLSRVTLQMDALNSADAASHGQLMQSIELLGRRVAPQLAAPAVANH</sequence>
<dbReference type="PANTHER" id="PTHR30137:SF8">
    <property type="entry name" value="BLR5498 PROTEIN"/>
    <property type="match status" value="1"/>
</dbReference>
<dbReference type="PANTHER" id="PTHR30137">
    <property type="entry name" value="LUCIFERASE-LIKE MONOOXYGENASE"/>
    <property type="match status" value="1"/>
</dbReference>
<feature type="domain" description="Luciferase-like" evidence="3">
    <location>
        <begin position="23"/>
        <end position="303"/>
    </location>
</feature>
<evidence type="ECO:0000256" key="1">
    <source>
        <dbReference type="ARBA" id="ARBA00023002"/>
    </source>
</evidence>
<dbReference type="GO" id="GO:0004497">
    <property type="term" value="F:monooxygenase activity"/>
    <property type="evidence" value="ECO:0007669"/>
    <property type="project" value="UniProtKB-KW"/>
</dbReference>
<dbReference type="InterPro" id="IPR036661">
    <property type="entry name" value="Luciferase-like_sf"/>
</dbReference>
<dbReference type="CDD" id="cd00347">
    <property type="entry name" value="Flavin_utilizing_monoxygenases"/>
    <property type="match status" value="1"/>
</dbReference>
<keyword evidence="1" id="KW-0560">Oxidoreductase</keyword>
<dbReference type="Pfam" id="PF00296">
    <property type="entry name" value="Bac_luciferase"/>
    <property type="match status" value="1"/>
</dbReference>
<accession>A0A8T9T4F6</accession>
<dbReference type="KEGG" id="haei:MUN82_07645"/>
<dbReference type="EMBL" id="CP095053">
    <property type="protein sequence ID" value="UOR06966.1"/>
    <property type="molecule type" value="Genomic_DNA"/>
</dbReference>
<evidence type="ECO:0000313" key="5">
    <source>
        <dbReference type="Proteomes" id="UP000829925"/>
    </source>
</evidence>
<dbReference type="InterPro" id="IPR011251">
    <property type="entry name" value="Luciferase-like_dom"/>
</dbReference>
<dbReference type="AlphaFoldDB" id="A0A8T9T4F6"/>
<organism evidence="4 5">
    <name type="scientific">Hymenobacter aerilatus</name>
    <dbReference type="NCBI Taxonomy" id="2932251"/>
    <lineage>
        <taxon>Bacteria</taxon>
        <taxon>Pseudomonadati</taxon>
        <taxon>Bacteroidota</taxon>
        <taxon>Cytophagia</taxon>
        <taxon>Cytophagales</taxon>
        <taxon>Hymenobacteraceae</taxon>
        <taxon>Hymenobacter</taxon>
    </lineage>
</organism>
<proteinExistence type="predicted"/>
<dbReference type="GO" id="GO:0005829">
    <property type="term" value="C:cytosol"/>
    <property type="evidence" value="ECO:0007669"/>
    <property type="project" value="TreeGrafter"/>
</dbReference>
<evidence type="ECO:0000313" key="4">
    <source>
        <dbReference type="EMBL" id="UOR06966.1"/>
    </source>
</evidence>
<keyword evidence="5" id="KW-1185">Reference proteome</keyword>